<feature type="transmembrane region" description="Helical" evidence="1">
    <location>
        <begin position="57"/>
        <end position="75"/>
    </location>
</feature>
<dbReference type="AlphaFoldDB" id="S7UJF2"/>
<evidence type="ECO:0000313" key="2">
    <source>
        <dbReference type="EMBL" id="EPR32438.1"/>
    </source>
</evidence>
<evidence type="ECO:0000313" key="3">
    <source>
        <dbReference type="Proteomes" id="UP000014975"/>
    </source>
</evidence>
<evidence type="ECO:0000256" key="1">
    <source>
        <dbReference type="SAM" id="Phobius"/>
    </source>
</evidence>
<dbReference type="RefSeq" id="WP_020887487.1">
    <property type="nucleotide sequence ID" value="NZ_ATHI01000027.1"/>
</dbReference>
<dbReference type="Proteomes" id="UP000014975">
    <property type="component" value="Unassembled WGS sequence"/>
</dbReference>
<keyword evidence="1" id="KW-1133">Transmembrane helix</keyword>
<dbReference type="STRING" id="1121439.dsat_0790"/>
<dbReference type="PATRIC" id="fig|1121439.3.peg.2155"/>
<proteinExistence type="predicted"/>
<sequence length="173" mass="18582">MTSAQTAPVPRKTTPPGALSDPRRLARLLAFAWFWISLGGLLLHLRIHPVQDSLYNWIPAVVGGANAFVLPFLFLRRDLAPYAVLAAWFTVIIGTVAMAWYSLTTWWGPVTLATVLLQSTFADIAILWAKIPLAHVILGLVRPEGPRAALRGCVRNAGGAAARHPAMAKGGGA</sequence>
<keyword evidence="1" id="KW-0812">Transmembrane</keyword>
<reference evidence="2 3" key="1">
    <citation type="journal article" date="2013" name="Genome Announc.">
        <title>Draft genome sequences for three mercury-methylating, sulfate-reducing bacteria.</title>
        <authorList>
            <person name="Brown S.D."/>
            <person name="Hurt R.A.Jr."/>
            <person name="Gilmour C.C."/>
            <person name="Elias D.A."/>
        </authorList>
    </citation>
    <scope>NUCLEOTIDE SEQUENCE [LARGE SCALE GENOMIC DNA]</scope>
    <source>
        <strain evidence="2 3">DSM 16529</strain>
    </source>
</reference>
<name>S7UJF2_9BACT</name>
<feature type="transmembrane region" description="Helical" evidence="1">
    <location>
        <begin position="82"/>
        <end position="101"/>
    </location>
</feature>
<keyword evidence="3" id="KW-1185">Reference proteome</keyword>
<protein>
    <submittedName>
        <fullName evidence="2">Uncharacterized protein</fullName>
    </submittedName>
</protein>
<dbReference type="EMBL" id="ATHI01000027">
    <property type="protein sequence ID" value="EPR32438.1"/>
    <property type="molecule type" value="Genomic_DNA"/>
</dbReference>
<organism evidence="2 3">
    <name type="scientific">Alkalidesulfovibrio alkalitolerans DSM 16529</name>
    <dbReference type="NCBI Taxonomy" id="1121439"/>
    <lineage>
        <taxon>Bacteria</taxon>
        <taxon>Pseudomonadati</taxon>
        <taxon>Thermodesulfobacteriota</taxon>
        <taxon>Desulfovibrionia</taxon>
        <taxon>Desulfovibrionales</taxon>
        <taxon>Desulfovibrionaceae</taxon>
        <taxon>Alkalidesulfovibrio</taxon>
    </lineage>
</organism>
<keyword evidence="1" id="KW-0472">Membrane</keyword>
<accession>S7UJF2</accession>
<comment type="caution">
    <text evidence="2">The sequence shown here is derived from an EMBL/GenBank/DDBJ whole genome shotgun (WGS) entry which is preliminary data.</text>
</comment>
<feature type="transmembrane region" description="Helical" evidence="1">
    <location>
        <begin position="121"/>
        <end position="141"/>
    </location>
</feature>
<dbReference type="eggNOG" id="ENOG5032DN6">
    <property type="taxonomic scope" value="Bacteria"/>
</dbReference>
<gene>
    <name evidence="2" type="ORF">dsat_0790</name>
</gene>
<feature type="transmembrane region" description="Helical" evidence="1">
    <location>
        <begin position="25"/>
        <end position="45"/>
    </location>
</feature>